<evidence type="ECO:0000256" key="1">
    <source>
        <dbReference type="SAM" id="SignalP"/>
    </source>
</evidence>
<dbReference type="Proteomes" id="UP000015105">
    <property type="component" value="Chromosome 3D"/>
</dbReference>
<feature type="signal peptide" evidence="1">
    <location>
        <begin position="1"/>
        <end position="26"/>
    </location>
</feature>
<dbReference type="EnsemblPlants" id="AET3Gv21255500.1">
    <property type="protein sequence ID" value="AET3Gv21255500.1"/>
    <property type="gene ID" value="AET3Gv21255500"/>
</dbReference>
<dbReference type="AlphaFoldDB" id="A0A453GY47"/>
<reference evidence="3" key="1">
    <citation type="journal article" date="2014" name="Science">
        <title>Ancient hybridizations among the ancestral genomes of bread wheat.</title>
        <authorList>
            <consortium name="International Wheat Genome Sequencing Consortium,"/>
            <person name="Marcussen T."/>
            <person name="Sandve S.R."/>
            <person name="Heier L."/>
            <person name="Spannagl M."/>
            <person name="Pfeifer M."/>
            <person name="Jakobsen K.S."/>
            <person name="Wulff B.B."/>
            <person name="Steuernagel B."/>
            <person name="Mayer K.F."/>
            <person name="Olsen O.A."/>
        </authorList>
    </citation>
    <scope>NUCLEOTIDE SEQUENCE [LARGE SCALE GENOMIC DNA]</scope>
    <source>
        <strain evidence="3">cv. AL8/78</strain>
    </source>
</reference>
<reference evidence="3" key="2">
    <citation type="journal article" date="2017" name="Nat. Plants">
        <title>The Aegilops tauschii genome reveals multiple impacts of transposons.</title>
        <authorList>
            <person name="Zhao G."/>
            <person name="Zou C."/>
            <person name="Li K."/>
            <person name="Wang K."/>
            <person name="Li T."/>
            <person name="Gao L."/>
            <person name="Zhang X."/>
            <person name="Wang H."/>
            <person name="Yang Z."/>
            <person name="Liu X."/>
            <person name="Jiang W."/>
            <person name="Mao L."/>
            <person name="Kong X."/>
            <person name="Jiao Y."/>
            <person name="Jia J."/>
        </authorList>
    </citation>
    <scope>NUCLEOTIDE SEQUENCE [LARGE SCALE GENOMIC DNA]</scope>
    <source>
        <strain evidence="3">cv. AL8/78</strain>
    </source>
</reference>
<feature type="chain" id="PRO_5019562937" description="Knottin scorpion toxin-like domain-containing protein" evidence="1">
    <location>
        <begin position="27"/>
        <end position="79"/>
    </location>
</feature>
<evidence type="ECO:0000313" key="3">
    <source>
        <dbReference type="Proteomes" id="UP000015105"/>
    </source>
</evidence>
<organism evidence="2 3">
    <name type="scientific">Aegilops tauschii subsp. strangulata</name>
    <name type="common">Goatgrass</name>
    <dbReference type="NCBI Taxonomy" id="200361"/>
    <lineage>
        <taxon>Eukaryota</taxon>
        <taxon>Viridiplantae</taxon>
        <taxon>Streptophyta</taxon>
        <taxon>Embryophyta</taxon>
        <taxon>Tracheophyta</taxon>
        <taxon>Spermatophyta</taxon>
        <taxon>Magnoliopsida</taxon>
        <taxon>Liliopsida</taxon>
        <taxon>Poales</taxon>
        <taxon>Poaceae</taxon>
        <taxon>BOP clade</taxon>
        <taxon>Pooideae</taxon>
        <taxon>Triticodae</taxon>
        <taxon>Triticeae</taxon>
        <taxon>Triticinae</taxon>
        <taxon>Aegilops</taxon>
    </lineage>
</organism>
<reference evidence="2" key="4">
    <citation type="submission" date="2019-03" db="UniProtKB">
        <authorList>
            <consortium name="EnsemblPlants"/>
        </authorList>
    </citation>
    <scope>IDENTIFICATION</scope>
</reference>
<reference evidence="2" key="3">
    <citation type="journal article" date="2017" name="Nature">
        <title>Genome sequence of the progenitor of the wheat D genome Aegilops tauschii.</title>
        <authorList>
            <person name="Luo M.C."/>
            <person name="Gu Y.Q."/>
            <person name="Puiu D."/>
            <person name="Wang H."/>
            <person name="Twardziok S.O."/>
            <person name="Deal K.R."/>
            <person name="Huo N."/>
            <person name="Zhu T."/>
            <person name="Wang L."/>
            <person name="Wang Y."/>
            <person name="McGuire P.E."/>
            <person name="Liu S."/>
            <person name="Long H."/>
            <person name="Ramasamy R.K."/>
            <person name="Rodriguez J.C."/>
            <person name="Van S.L."/>
            <person name="Yuan L."/>
            <person name="Wang Z."/>
            <person name="Xia Z."/>
            <person name="Xiao L."/>
            <person name="Anderson O.D."/>
            <person name="Ouyang S."/>
            <person name="Liang Y."/>
            <person name="Zimin A.V."/>
            <person name="Pertea G."/>
            <person name="Qi P."/>
            <person name="Bennetzen J.L."/>
            <person name="Dai X."/>
            <person name="Dawson M.W."/>
            <person name="Muller H.G."/>
            <person name="Kugler K."/>
            <person name="Rivarola-Duarte L."/>
            <person name="Spannagl M."/>
            <person name="Mayer K.F.X."/>
            <person name="Lu F.H."/>
            <person name="Bevan M.W."/>
            <person name="Leroy P."/>
            <person name="Li P."/>
            <person name="You F.M."/>
            <person name="Sun Q."/>
            <person name="Liu Z."/>
            <person name="Lyons E."/>
            <person name="Wicker T."/>
            <person name="Salzberg S.L."/>
            <person name="Devos K.M."/>
            <person name="Dvorak J."/>
        </authorList>
    </citation>
    <scope>NUCLEOTIDE SEQUENCE [LARGE SCALE GENOMIC DNA]</scope>
    <source>
        <strain evidence="2">cv. AL8/78</strain>
    </source>
</reference>
<name>A0A453GY47_AEGTS</name>
<sequence length="79" mass="8726">VSGLMEGKAILLCLMVIVLLGNSIHAKDCFIGIAFGATLCTKLKCRFSCMKKWGPEVTKSYCMEVIPNFQHCYCVVCDT</sequence>
<keyword evidence="1" id="KW-0732">Signal</keyword>
<evidence type="ECO:0008006" key="4">
    <source>
        <dbReference type="Google" id="ProtNLM"/>
    </source>
</evidence>
<reference evidence="2" key="5">
    <citation type="journal article" date="2021" name="G3 (Bethesda)">
        <title>Aegilops tauschii genome assembly Aet v5.0 features greater sequence contiguity and improved annotation.</title>
        <authorList>
            <person name="Wang L."/>
            <person name="Zhu T."/>
            <person name="Rodriguez J.C."/>
            <person name="Deal K.R."/>
            <person name="Dubcovsky J."/>
            <person name="McGuire P.E."/>
            <person name="Lux T."/>
            <person name="Spannagl M."/>
            <person name="Mayer K.F.X."/>
            <person name="Baldrich P."/>
            <person name="Meyers B.C."/>
            <person name="Huo N."/>
            <person name="Gu Y.Q."/>
            <person name="Zhou H."/>
            <person name="Devos K.M."/>
            <person name="Bennetzen J.L."/>
            <person name="Unver T."/>
            <person name="Budak H."/>
            <person name="Gulick P.J."/>
            <person name="Galiba G."/>
            <person name="Kalapos B."/>
            <person name="Nelson D.R."/>
            <person name="Li P."/>
            <person name="You F.M."/>
            <person name="Luo M.C."/>
            <person name="Dvorak J."/>
        </authorList>
    </citation>
    <scope>NUCLEOTIDE SEQUENCE [LARGE SCALE GENOMIC DNA]</scope>
    <source>
        <strain evidence="2">cv. AL8/78</strain>
    </source>
</reference>
<proteinExistence type="predicted"/>
<keyword evidence="3" id="KW-1185">Reference proteome</keyword>
<evidence type="ECO:0000313" key="2">
    <source>
        <dbReference type="EnsemblPlants" id="AET3Gv21255500.1"/>
    </source>
</evidence>
<dbReference type="Gramene" id="AET3Gv21255500.1">
    <property type="protein sequence ID" value="AET3Gv21255500.1"/>
    <property type="gene ID" value="AET3Gv21255500"/>
</dbReference>
<protein>
    <recommendedName>
        <fullName evidence="4">Knottin scorpion toxin-like domain-containing protein</fullName>
    </recommendedName>
</protein>
<accession>A0A453GY47</accession>